<accession>Q5NY95</accession>
<name>Q5NY95_AROAE</name>
<dbReference type="eggNOG" id="COG5642">
    <property type="taxonomic scope" value="Bacteria"/>
</dbReference>
<dbReference type="InterPro" id="IPR011979">
    <property type="entry name" value="Antitox_Xre"/>
</dbReference>
<dbReference type="Proteomes" id="UP000006552">
    <property type="component" value="Chromosome"/>
</dbReference>
<dbReference type="HOGENOM" id="CLU_109353_6_0_4"/>
<feature type="domain" description="Antitoxin Xre/MbcA/ParS-like toxin-binding" evidence="1">
    <location>
        <begin position="89"/>
        <end position="138"/>
    </location>
</feature>
<dbReference type="Pfam" id="PF09722">
    <property type="entry name" value="Xre_MbcA_ParS_C"/>
    <property type="match status" value="1"/>
</dbReference>
<evidence type="ECO:0000313" key="4">
    <source>
        <dbReference type="Proteomes" id="UP000006552"/>
    </source>
</evidence>
<dbReference type="Pfam" id="PF20432">
    <property type="entry name" value="Xre-like-HTH"/>
    <property type="match status" value="1"/>
</dbReference>
<organism evidence="3 4">
    <name type="scientific">Aromatoleum aromaticum (strain DSM 19018 / LMG 30748 / EbN1)</name>
    <name type="common">Azoarcus sp. (strain EbN1)</name>
    <dbReference type="NCBI Taxonomy" id="76114"/>
    <lineage>
        <taxon>Bacteria</taxon>
        <taxon>Pseudomonadati</taxon>
        <taxon>Pseudomonadota</taxon>
        <taxon>Betaproteobacteria</taxon>
        <taxon>Rhodocyclales</taxon>
        <taxon>Rhodocyclaceae</taxon>
        <taxon>Aromatoleum</taxon>
    </lineage>
</organism>
<gene>
    <name evidence="3" type="ORF">ebA6719</name>
</gene>
<dbReference type="GO" id="GO:0003677">
    <property type="term" value="F:DNA binding"/>
    <property type="evidence" value="ECO:0007669"/>
    <property type="project" value="InterPro"/>
</dbReference>
<reference evidence="3 4" key="1">
    <citation type="journal article" date="2005" name="Arch. Microbiol.">
        <title>The genome sequence of an anaerobic aromatic-degrading denitrifying bacterium, strain EbN1.</title>
        <authorList>
            <person name="Rabus R."/>
            <person name="Kube M."/>
            <person name="Heider J."/>
            <person name="Beck A."/>
            <person name="Heitmann K."/>
            <person name="Widdel F."/>
            <person name="Reinhardt R."/>
        </authorList>
    </citation>
    <scope>NUCLEOTIDE SEQUENCE [LARGE SCALE GENOMIC DNA]</scope>
    <source>
        <strain evidence="3 4">EbN1</strain>
    </source>
</reference>
<dbReference type="KEGG" id="eba:ebA6719"/>
<evidence type="ECO:0000313" key="3">
    <source>
        <dbReference type="EMBL" id="CAI09969.1"/>
    </source>
</evidence>
<dbReference type="AlphaFoldDB" id="Q5NY95"/>
<evidence type="ECO:0000259" key="2">
    <source>
        <dbReference type="Pfam" id="PF20432"/>
    </source>
</evidence>
<feature type="domain" description="Antitoxin Xre-like helix-turn-helix" evidence="2">
    <location>
        <begin position="23"/>
        <end position="84"/>
    </location>
</feature>
<dbReference type="STRING" id="76114.ebA6719"/>
<proteinExistence type="predicted"/>
<dbReference type="OrthoDB" id="118583at2"/>
<protein>
    <submittedName>
        <fullName evidence="3">Uncharacterized protein</fullName>
    </submittedName>
</protein>
<evidence type="ECO:0000259" key="1">
    <source>
        <dbReference type="Pfam" id="PF09722"/>
    </source>
</evidence>
<dbReference type="NCBIfam" id="TIGR02293">
    <property type="entry name" value="TAS_TIGR02293"/>
    <property type="match status" value="1"/>
</dbReference>
<dbReference type="InterPro" id="IPR046847">
    <property type="entry name" value="Xre-like_HTH"/>
</dbReference>
<sequence length="141" mass="15854">MLVTPDRIAAVMALSTTPHSFAELDDQVSRGLPKEALRASIARIAESTEARRELLYRIVPEATFKRRRDLLSAEESERAERLARVFATAQFVWDSDDDAREFLNGPHPMLNGRTPLDVSLTELGARRVEELLGRLFYGLSA</sequence>
<dbReference type="InterPro" id="IPR024467">
    <property type="entry name" value="Xre/MbcA/ParS-like_toxin-bd"/>
</dbReference>
<dbReference type="EMBL" id="CR555306">
    <property type="protein sequence ID" value="CAI09969.1"/>
    <property type="molecule type" value="Genomic_DNA"/>
</dbReference>
<dbReference type="RefSeq" id="WP_011239620.1">
    <property type="nucleotide sequence ID" value="NC_006513.1"/>
</dbReference>
<keyword evidence="4" id="KW-1185">Reference proteome</keyword>